<dbReference type="EMBL" id="JABWUV010000011">
    <property type="protein sequence ID" value="KAF6319770.1"/>
    <property type="molecule type" value="Genomic_DNA"/>
</dbReference>
<proteinExistence type="inferred from homology"/>
<name>A0A7J7V3N6_MYOMY</name>
<protein>
    <recommendedName>
        <fullName evidence="10">Adiponectin receptor 1</fullName>
    </recommendedName>
</protein>
<dbReference type="InterPro" id="IPR004254">
    <property type="entry name" value="AdipoR/HlyIII-related"/>
</dbReference>
<dbReference type="PANTHER" id="PTHR20855:SF40">
    <property type="entry name" value="ADIPONECTIN RECEPTOR PROTEIN 1"/>
    <property type="match status" value="1"/>
</dbReference>
<keyword evidence="3 7" id="KW-0812">Transmembrane</keyword>
<organism evidence="8 9">
    <name type="scientific">Myotis myotis</name>
    <name type="common">Greater mouse-eared bat</name>
    <name type="synonym">Vespertilio myotis</name>
    <dbReference type="NCBI Taxonomy" id="51298"/>
    <lineage>
        <taxon>Eukaryota</taxon>
        <taxon>Metazoa</taxon>
        <taxon>Chordata</taxon>
        <taxon>Craniata</taxon>
        <taxon>Vertebrata</taxon>
        <taxon>Euteleostomi</taxon>
        <taxon>Mammalia</taxon>
        <taxon>Eutheria</taxon>
        <taxon>Laurasiatheria</taxon>
        <taxon>Chiroptera</taxon>
        <taxon>Yangochiroptera</taxon>
        <taxon>Vespertilionidae</taxon>
        <taxon>Myotis</taxon>
    </lineage>
</organism>
<comment type="caution">
    <text evidence="8">The sequence shown here is derived from an EMBL/GenBank/DDBJ whole genome shotgun (WGS) entry which is preliminary data.</text>
</comment>
<evidence type="ECO:0000256" key="3">
    <source>
        <dbReference type="ARBA" id="ARBA00022692"/>
    </source>
</evidence>
<accession>A0A7J7V3N6</accession>
<feature type="transmembrane region" description="Helical" evidence="7">
    <location>
        <begin position="68"/>
        <end position="89"/>
    </location>
</feature>
<evidence type="ECO:0000256" key="7">
    <source>
        <dbReference type="SAM" id="Phobius"/>
    </source>
</evidence>
<reference evidence="8 9" key="1">
    <citation type="journal article" date="2020" name="Nature">
        <title>Six reference-quality genomes reveal evolution of bat adaptations.</title>
        <authorList>
            <person name="Jebb D."/>
            <person name="Huang Z."/>
            <person name="Pippel M."/>
            <person name="Hughes G.M."/>
            <person name="Lavrichenko K."/>
            <person name="Devanna P."/>
            <person name="Winkler S."/>
            <person name="Jermiin L.S."/>
            <person name="Skirmuntt E.C."/>
            <person name="Katzourakis A."/>
            <person name="Burkitt-Gray L."/>
            <person name="Ray D.A."/>
            <person name="Sullivan K.A.M."/>
            <person name="Roscito J.G."/>
            <person name="Kirilenko B.M."/>
            <person name="Davalos L.M."/>
            <person name="Corthals A.P."/>
            <person name="Power M.L."/>
            <person name="Jones G."/>
            <person name="Ransome R.D."/>
            <person name="Dechmann D.K.N."/>
            <person name="Locatelli A.G."/>
            <person name="Puechmaille S.J."/>
            <person name="Fedrigo O."/>
            <person name="Jarvis E.D."/>
            <person name="Hiller M."/>
            <person name="Vernes S.C."/>
            <person name="Myers E.W."/>
            <person name="Teeling E.C."/>
        </authorList>
    </citation>
    <scope>NUCLEOTIDE SEQUENCE [LARGE SCALE GENOMIC DNA]</scope>
    <source>
        <strain evidence="8">MMyoMyo1</strain>
        <tissue evidence="8">Flight muscle</tissue>
    </source>
</reference>
<evidence type="ECO:0000256" key="4">
    <source>
        <dbReference type="ARBA" id="ARBA00022989"/>
    </source>
</evidence>
<keyword evidence="6" id="KW-0862">Zinc</keyword>
<evidence type="ECO:0000256" key="6">
    <source>
        <dbReference type="PIRSR" id="PIRSR604254-1"/>
    </source>
</evidence>
<evidence type="ECO:0008006" key="10">
    <source>
        <dbReference type="Google" id="ProtNLM"/>
    </source>
</evidence>
<dbReference type="AlphaFoldDB" id="A0A7J7V3N6"/>
<keyword evidence="6" id="KW-0479">Metal-binding</keyword>
<sequence length="143" mass="15858">MAHLPLHHLRPGHFRRHCGTVGPVCHSKHWQTRAGVFLGLGLGLSGDVLTVHFTISEGFVKATTVGQMGCFFLMAVMFITRAGVFAAWIPERFFPGKFDTWFHSHQIFHVLVVAAAFVHFHGVSNLQELRGGLEGCCTADYLL</sequence>
<evidence type="ECO:0000256" key="5">
    <source>
        <dbReference type="ARBA" id="ARBA00023136"/>
    </source>
</evidence>
<keyword evidence="9" id="KW-1185">Reference proteome</keyword>
<keyword evidence="5 7" id="KW-0472">Membrane</keyword>
<dbReference type="Pfam" id="PF03006">
    <property type="entry name" value="HlyIII"/>
    <property type="match status" value="1"/>
</dbReference>
<feature type="transmembrane region" description="Helical" evidence="7">
    <location>
        <begin position="101"/>
        <end position="120"/>
    </location>
</feature>
<evidence type="ECO:0000256" key="2">
    <source>
        <dbReference type="ARBA" id="ARBA00007018"/>
    </source>
</evidence>
<dbReference type="GO" id="GO:0033211">
    <property type="term" value="P:adiponectin-activated signaling pathway"/>
    <property type="evidence" value="ECO:0007669"/>
    <property type="project" value="TreeGrafter"/>
</dbReference>
<evidence type="ECO:0000313" key="8">
    <source>
        <dbReference type="EMBL" id="KAF6319770.1"/>
    </source>
</evidence>
<feature type="transmembrane region" description="Helical" evidence="7">
    <location>
        <begin position="36"/>
        <end position="56"/>
    </location>
</feature>
<evidence type="ECO:0000313" key="9">
    <source>
        <dbReference type="Proteomes" id="UP000527355"/>
    </source>
</evidence>
<gene>
    <name evidence="8" type="ORF">mMyoMyo1_008507</name>
</gene>
<evidence type="ECO:0000256" key="1">
    <source>
        <dbReference type="ARBA" id="ARBA00004141"/>
    </source>
</evidence>
<keyword evidence="4 7" id="KW-1133">Transmembrane helix</keyword>
<dbReference type="PANTHER" id="PTHR20855">
    <property type="entry name" value="ADIPOR/PROGESTIN RECEPTOR-RELATED"/>
    <property type="match status" value="1"/>
</dbReference>
<comment type="subcellular location">
    <subcellularLocation>
        <location evidence="1">Membrane</location>
        <topology evidence="1">Multi-pass membrane protein</topology>
    </subcellularLocation>
</comment>
<comment type="similarity">
    <text evidence="2">Belongs to the ADIPOR family.</text>
</comment>
<dbReference type="GO" id="GO:0005886">
    <property type="term" value="C:plasma membrane"/>
    <property type="evidence" value="ECO:0007669"/>
    <property type="project" value="TreeGrafter"/>
</dbReference>
<feature type="binding site" evidence="6">
    <location>
        <position position="105"/>
    </location>
    <ligand>
        <name>Zn(2+)</name>
        <dbReference type="ChEBI" id="CHEBI:29105"/>
    </ligand>
</feature>
<dbReference type="VEuPathDB" id="HostDB:GeneID_118653156"/>
<dbReference type="GO" id="GO:0046872">
    <property type="term" value="F:metal ion binding"/>
    <property type="evidence" value="ECO:0007669"/>
    <property type="project" value="UniProtKB-KW"/>
</dbReference>
<dbReference type="GO" id="GO:0038023">
    <property type="term" value="F:signaling receptor activity"/>
    <property type="evidence" value="ECO:0007669"/>
    <property type="project" value="TreeGrafter"/>
</dbReference>
<feature type="binding site" evidence="6">
    <location>
        <position position="109"/>
    </location>
    <ligand>
        <name>Zn(2+)</name>
        <dbReference type="ChEBI" id="CHEBI:29105"/>
    </ligand>
</feature>
<dbReference type="Proteomes" id="UP000527355">
    <property type="component" value="Unassembled WGS sequence"/>
</dbReference>